<evidence type="ECO:0000313" key="2">
    <source>
        <dbReference type="Proteomes" id="UP000325313"/>
    </source>
</evidence>
<accession>A0A5B0PW63</accession>
<organism evidence="1 2">
    <name type="scientific">Puccinia graminis f. sp. tritici</name>
    <dbReference type="NCBI Taxonomy" id="56615"/>
    <lineage>
        <taxon>Eukaryota</taxon>
        <taxon>Fungi</taxon>
        <taxon>Dikarya</taxon>
        <taxon>Basidiomycota</taxon>
        <taxon>Pucciniomycotina</taxon>
        <taxon>Pucciniomycetes</taxon>
        <taxon>Pucciniales</taxon>
        <taxon>Pucciniaceae</taxon>
        <taxon>Puccinia</taxon>
    </lineage>
</organism>
<sequence>MRILTASGQQPDRITPESIISGSFSTLRQCTGVSAMLTADRLPAGQICVGPDKPLDKAANIDDSTLSQVCHEFSMLSLGGLWSILTDGEIDRAGILFSERNQLNESSGDWRSIELVPIHQLGCSMVLPSCMGQPQGGVEWKSDEAIYPRVPDHYHPCVLLDLAIWTSAQLRQVYLS</sequence>
<protein>
    <submittedName>
        <fullName evidence="1">Uncharacterized protein</fullName>
    </submittedName>
</protein>
<gene>
    <name evidence="1" type="ORF">PGTUg99_011593</name>
</gene>
<reference evidence="1 2" key="1">
    <citation type="submission" date="2019-05" db="EMBL/GenBank/DDBJ databases">
        <title>Emergence of the Ug99 lineage of the wheat stem rust pathogen through somatic hybridization.</title>
        <authorList>
            <person name="Li F."/>
            <person name="Upadhyaya N.M."/>
            <person name="Sperschneider J."/>
            <person name="Matny O."/>
            <person name="Nguyen-Phuc H."/>
            <person name="Mago R."/>
            <person name="Raley C."/>
            <person name="Miller M.E."/>
            <person name="Silverstein K.A.T."/>
            <person name="Henningsen E."/>
            <person name="Hirsch C.D."/>
            <person name="Visser B."/>
            <person name="Pretorius Z.A."/>
            <person name="Steffenson B.J."/>
            <person name="Schwessinger B."/>
            <person name="Dodds P.N."/>
            <person name="Figueroa M."/>
        </authorList>
    </citation>
    <scope>NUCLEOTIDE SEQUENCE [LARGE SCALE GENOMIC DNA]</scope>
    <source>
        <strain evidence="1 2">Ug99</strain>
    </source>
</reference>
<proteinExistence type="predicted"/>
<comment type="caution">
    <text evidence="1">The sequence shown here is derived from an EMBL/GenBank/DDBJ whole genome shotgun (WGS) entry which is preliminary data.</text>
</comment>
<name>A0A5B0PW63_PUCGR</name>
<dbReference type="AlphaFoldDB" id="A0A5B0PW63"/>
<dbReference type="EMBL" id="VDEP01000311">
    <property type="protein sequence ID" value="KAA1105202.1"/>
    <property type="molecule type" value="Genomic_DNA"/>
</dbReference>
<dbReference type="Proteomes" id="UP000325313">
    <property type="component" value="Unassembled WGS sequence"/>
</dbReference>
<evidence type="ECO:0000313" key="1">
    <source>
        <dbReference type="EMBL" id="KAA1105202.1"/>
    </source>
</evidence>